<evidence type="ECO:0000256" key="4">
    <source>
        <dbReference type="SAM" id="Phobius"/>
    </source>
</evidence>
<dbReference type="Proteomes" id="UP000195402">
    <property type="component" value="Unassembled WGS sequence"/>
</dbReference>
<comment type="similarity">
    <text evidence="1">Belongs to the UDP-glycosyltransferase family.</text>
</comment>
<comment type="caution">
    <text evidence="5">The sequence shown here is derived from an EMBL/GenBank/DDBJ whole genome shotgun (WGS) entry which is preliminary data.</text>
</comment>
<keyword evidence="3 5" id="KW-0808">Transferase</keyword>
<evidence type="ECO:0000313" key="5">
    <source>
        <dbReference type="EMBL" id="OVA01840.1"/>
    </source>
</evidence>
<feature type="transmembrane region" description="Helical" evidence="4">
    <location>
        <begin position="12"/>
        <end position="29"/>
    </location>
</feature>
<dbReference type="PANTHER" id="PTHR48049">
    <property type="entry name" value="GLYCOSYLTRANSFERASE"/>
    <property type="match status" value="1"/>
</dbReference>
<dbReference type="InParanoid" id="A0A200PUE5"/>
<keyword evidence="4" id="KW-1133">Transmembrane helix</keyword>
<dbReference type="CDD" id="cd03784">
    <property type="entry name" value="GT1_Gtf-like"/>
    <property type="match status" value="1"/>
</dbReference>
<keyword evidence="4" id="KW-0812">Transmembrane</keyword>
<gene>
    <name evidence="5" type="ORF">BVC80_9075g87</name>
</gene>
<evidence type="ECO:0000256" key="2">
    <source>
        <dbReference type="ARBA" id="ARBA00022676"/>
    </source>
</evidence>
<dbReference type="FunFam" id="3.40.50.2000:FF:000088">
    <property type="entry name" value="Glycosyltransferase"/>
    <property type="match status" value="1"/>
</dbReference>
<dbReference type="OMA" id="HEAQWIT"/>
<dbReference type="Pfam" id="PF00201">
    <property type="entry name" value="UDPGT"/>
    <property type="match status" value="1"/>
</dbReference>
<keyword evidence="6" id="KW-1185">Reference proteome</keyword>
<dbReference type="EMBL" id="MVGT01004037">
    <property type="protein sequence ID" value="OVA01840.1"/>
    <property type="molecule type" value="Genomic_DNA"/>
</dbReference>
<keyword evidence="4" id="KW-0472">Membrane</keyword>
<dbReference type="FunFam" id="3.40.50.2000:FF:000037">
    <property type="entry name" value="Glycosyltransferase"/>
    <property type="match status" value="1"/>
</dbReference>
<dbReference type="OrthoDB" id="5835829at2759"/>
<dbReference type="PANTHER" id="PTHR48049:SF60">
    <property type="entry name" value="UDP-GLYCOSYLTRANSFERASE 91B1"/>
    <property type="match status" value="1"/>
</dbReference>
<dbReference type="Gene3D" id="3.40.50.2000">
    <property type="entry name" value="Glycogen Phosphorylase B"/>
    <property type="match status" value="2"/>
</dbReference>
<reference evidence="5 6" key="1">
    <citation type="journal article" date="2017" name="Mol. Plant">
        <title>The Genome of Medicinal Plant Macleaya cordata Provides New Insights into Benzylisoquinoline Alkaloids Metabolism.</title>
        <authorList>
            <person name="Liu X."/>
            <person name="Liu Y."/>
            <person name="Huang P."/>
            <person name="Ma Y."/>
            <person name="Qing Z."/>
            <person name="Tang Q."/>
            <person name="Cao H."/>
            <person name="Cheng P."/>
            <person name="Zheng Y."/>
            <person name="Yuan Z."/>
            <person name="Zhou Y."/>
            <person name="Liu J."/>
            <person name="Tang Z."/>
            <person name="Zhuo Y."/>
            <person name="Zhang Y."/>
            <person name="Yu L."/>
            <person name="Huang J."/>
            <person name="Yang P."/>
            <person name="Peng Q."/>
            <person name="Zhang J."/>
            <person name="Jiang W."/>
            <person name="Zhang Z."/>
            <person name="Lin K."/>
            <person name="Ro D.K."/>
            <person name="Chen X."/>
            <person name="Xiong X."/>
            <person name="Shang Y."/>
            <person name="Huang S."/>
            <person name="Zeng J."/>
        </authorList>
    </citation>
    <scope>NUCLEOTIDE SEQUENCE [LARGE SCALE GENOMIC DNA]</scope>
    <source>
        <strain evidence="6">cv. BLH2017</strain>
        <tissue evidence="5">Root</tissue>
    </source>
</reference>
<sequence>MADNEKNVHLHIVMFPWLAFGHMIPFLELSKYFARRGHRISYVSTPRNLQRLPKIPSNLSHLINFVSLPCPRIVGDHTLLPPSAEATSDVTYDKVQYLKKEFDGLEPSLALFLETSTPDWIIHDYPPHWLSPIAAKLDVPCAYYCVTNASGLAFLNPPSVLMGNDDERSRSTPEDFTVPPKWVPFPSNIVFRHHEAKRIFDHVDETTASDGVSDMYRIGFVLSYCQIILLRTCTEFEGAWLNLLQEIHKKPVFPVGLLPPLSNFEDRDKEDGSGEWVEIKEWLDKQKEMSVVYVAFGSEVTLNRKQTYELARGLELSELPFFWSIRRPHDSTQNDPTGLPDGFEDRVKGRSFISTGWVPQLRILGHPSVGCFVNSCGWGSILEGLAKEKAFVVLPLMYEQGLTARWVVEKKFGVEIERDEQDGSFTRDSVAESLRIVMVEEEGESLRTKAKEMKKIFDDMGSQNKYIDDIERYMIDHKTLAS</sequence>
<dbReference type="AlphaFoldDB" id="A0A200PUE5"/>
<name>A0A200PUE5_MACCD</name>
<protein>
    <submittedName>
        <fullName evidence="5">UDP-glucuronosyl/UDP-glucosyltransferase</fullName>
    </submittedName>
</protein>
<proteinExistence type="inferred from homology"/>
<dbReference type="SUPFAM" id="SSF53756">
    <property type="entry name" value="UDP-Glycosyltransferase/glycogen phosphorylase"/>
    <property type="match status" value="1"/>
</dbReference>
<dbReference type="InterPro" id="IPR002213">
    <property type="entry name" value="UDP_glucos_trans"/>
</dbReference>
<dbReference type="InterPro" id="IPR050481">
    <property type="entry name" value="UDP-glycosyltransf_plant"/>
</dbReference>
<dbReference type="GO" id="GO:0035251">
    <property type="term" value="F:UDP-glucosyltransferase activity"/>
    <property type="evidence" value="ECO:0007669"/>
    <property type="project" value="InterPro"/>
</dbReference>
<evidence type="ECO:0000256" key="1">
    <source>
        <dbReference type="ARBA" id="ARBA00009995"/>
    </source>
</evidence>
<evidence type="ECO:0000256" key="3">
    <source>
        <dbReference type="ARBA" id="ARBA00022679"/>
    </source>
</evidence>
<accession>A0A200PUE5</accession>
<organism evidence="5 6">
    <name type="scientific">Macleaya cordata</name>
    <name type="common">Five-seeded plume-poppy</name>
    <name type="synonym">Bocconia cordata</name>
    <dbReference type="NCBI Taxonomy" id="56857"/>
    <lineage>
        <taxon>Eukaryota</taxon>
        <taxon>Viridiplantae</taxon>
        <taxon>Streptophyta</taxon>
        <taxon>Embryophyta</taxon>
        <taxon>Tracheophyta</taxon>
        <taxon>Spermatophyta</taxon>
        <taxon>Magnoliopsida</taxon>
        <taxon>Ranunculales</taxon>
        <taxon>Papaveraceae</taxon>
        <taxon>Papaveroideae</taxon>
        <taxon>Macleaya</taxon>
    </lineage>
</organism>
<keyword evidence="2" id="KW-0328">Glycosyltransferase</keyword>
<evidence type="ECO:0000313" key="6">
    <source>
        <dbReference type="Proteomes" id="UP000195402"/>
    </source>
</evidence>